<evidence type="ECO:0000256" key="1">
    <source>
        <dbReference type="ARBA" id="ARBA00022801"/>
    </source>
</evidence>
<evidence type="ECO:0000313" key="5">
    <source>
        <dbReference type="Proteomes" id="UP000061839"/>
    </source>
</evidence>
<dbReference type="STRING" id="1618207.UM93_04445"/>
<reference evidence="4 5" key="1">
    <citation type="journal article" date="2015" name="Genome Announc.">
        <title>Complete Genome Sequencing of Protease-Producing Novel Arthrobacter sp. Strain IHBB 11108 Using PacBio Single-Molecule Real-Time Sequencing Technology.</title>
        <authorList>
            <person name="Kiran S."/>
            <person name="Swarnkar M.K."/>
            <person name="Pal M."/>
            <person name="Thakur R."/>
            <person name="Tewari R."/>
            <person name="Singh A.K."/>
            <person name="Gulati A."/>
        </authorList>
    </citation>
    <scope>NUCLEOTIDE SEQUENCE [LARGE SCALE GENOMIC DNA]</scope>
    <source>
        <strain evidence="4 5">IHBB 11108</strain>
    </source>
</reference>
<name>A0A0D4BWV4_9MICC</name>
<dbReference type="Proteomes" id="UP000061839">
    <property type="component" value="Chromosome"/>
</dbReference>
<feature type="domain" description="Peptidase S9 prolyl oligopeptidase catalytic" evidence="3">
    <location>
        <begin position="460"/>
        <end position="662"/>
    </location>
</feature>
<accession>A0A0D4BWV4</accession>
<sequence length="673" mass="72465">MKPEQLSLIQTLSAPSLHPDGTRAVVASSRPDFAADSYVGQLWELRLDGTAEPRRITRGFRDSAPQYSPDGSALAFLRATPDSAAQLYLVEAAGGEPQKLTDQLLGVNSFRWSPDSASLLFSAAVAEAGRYGTVTGVDADAEDPRLITGYKYRLNGEGFTEDKAVQLFELTVPALGAEPPVEPRARAKQAAAGAEFQAVPIARQLTEDRLSHSNPRYSADGSLIYFTAERLDSADGCTELFSMPAEGGARRQLSNQPFSGFSVSAAIESADGKWLFALAEELGPSGTDFVASQVGIYLSSTAEPGRWRRLTDAESMDFAESTELVACADGGVLALERRRGAQRLVKVTASGEIQILVDEPLLVTGVATNSYAMVLTFTDALSFGDVAVLSEDGLQRLSDFSASLRAEAKIAVPREHSFESADGYPVHGWLLLPEGAGPHPVLLNIHGGPFAQYGWGAFDEAQVYLAAGYAVLMCNPRGAAGYGRSHARAIKGAMGSVDLADVLGFLEGALAAYPELSAERLGVMGGSYGGYLTAWAISQDQRFSAAIVERGYLDPVSFVGSSDIGWIFPSEYNGLDPVAISEQSPMAQIASVRTPTLVLHSEQDWRCPLEQAQRYYVALKKQGVETELLIFPGENHELSRSGRPHHRRQRFEHILRWWARQLPSAANPGESIS</sequence>
<dbReference type="PATRIC" id="fig|1618207.4.peg.904"/>
<dbReference type="SUPFAM" id="SSF53474">
    <property type="entry name" value="alpha/beta-Hydrolases"/>
    <property type="match status" value="1"/>
</dbReference>
<dbReference type="RefSeq" id="WP_045073922.1">
    <property type="nucleotide sequence ID" value="NZ_CP011005.1"/>
</dbReference>
<dbReference type="OrthoDB" id="262125at2"/>
<dbReference type="GO" id="GO:0004252">
    <property type="term" value="F:serine-type endopeptidase activity"/>
    <property type="evidence" value="ECO:0007669"/>
    <property type="project" value="TreeGrafter"/>
</dbReference>
<evidence type="ECO:0000259" key="3">
    <source>
        <dbReference type="Pfam" id="PF00326"/>
    </source>
</evidence>
<dbReference type="PANTHER" id="PTHR42776">
    <property type="entry name" value="SERINE PEPTIDASE S9 FAMILY MEMBER"/>
    <property type="match status" value="1"/>
</dbReference>
<keyword evidence="2" id="KW-0720">Serine protease</keyword>
<protein>
    <submittedName>
        <fullName evidence="4">Peptidase S9</fullName>
    </submittedName>
</protein>
<dbReference type="InterPro" id="IPR001375">
    <property type="entry name" value="Peptidase_S9_cat"/>
</dbReference>
<dbReference type="AlphaFoldDB" id="A0A0D4BWV4"/>
<keyword evidence="5" id="KW-1185">Reference proteome</keyword>
<dbReference type="Gene3D" id="2.120.10.30">
    <property type="entry name" value="TolB, C-terminal domain"/>
    <property type="match status" value="2"/>
</dbReference>
<dbReference type="InterPro" id="IPR011042">
    <property type="entry name" value="6-blade_b-propeller_TolB-like"/>
</dbReference>
<dbReference type="Gene3D" id="3.40.50.1820">
    <property type="entry name" value="alpha/beta hydrolase"/>
    <property type="match status" value="1"/>
</dbReference>
<dbReference type="InterPro" id="IPR011659">
    <property type="entry name" value="WD40"/>
</dbReference>
<evidence type="ECO:0000256" key="2">
    <source>
        <dbReference type="ARBA" id="ARBA00022825"/>
    </source>
</evidence>
<dbReference type="Pfam" id="PF07676">
    <property type="entry name" value="PD40"/>
    <property type="match status" value="2"/>
</dbReference>
<dbReference type="EMBL" id="CP011005">
    <property type="protein sequence ID" value="AJT40947.1"/>
    <property type="molecule type" value="Genomic_DNA"/>
</dbReference>
<dbReference type="InterPro" id="IPR029058">
    <property type="entry name" value="AB_hydrolase_fold"/>
</dbReference>
<proteinExistence type="predicted"/>
<dbReference type="PANTHER" id="PTHR42776:SF27">
    <property type="entry name" value="DIPEPTIDYL PEPTIDASE FAMILY MEMBER 6"/>
    <property type="match status" value="1"/>
</dbReference>
<keyword evidence="2" id="KW-0645">Protease</keyword>
<dbReference type="Pfam" id="PF00326">
    <property type="entry name" value="Peptidase_S9"/>
    <property type="match status" value="1"/>
</dbReference>
<gene>
    <name evidence="4" type="ORF">UM93_04445</name>
</gene>
<organism evidence="4 5">
    <name type="scientific">Psychromicrobium lacuslunae</name>
    <dbReference type="NCBI Taxonomy" id="1618207"/>
    <lineage>
        <taxon>Bacteria</taxon>
        <taxon>Bacillati</taxon>
        <taxon>Actinomycetota</taxon>
        <taxon>Actinomycetes</taxon>
        <taxon>Micrococcales</taxon>
        <taxon>Micrococcaceae</taxon>
        <taxon>Psychromicrobium</taxon>
    </lineage>
</organism>
<evidence type="ECO:0000313" key="4">
    <source>
        <dbReference type="EMBL" id="AJT40947.1"/>
    </source>
</evidence>
<dbReference type="GO" id="GO:0006508">
    <property type="term" value="P:proteolysis"/>
    <property type="evidence" value="ECO:0007669"/>
    <property type="project" value="InterPro"/>
</dbReference>
<dbReference type="HOGENOM" id="CLU_008615_2_1_11"/>
<dbReference type="KEGG" id="ari:UM93_04445"/>
<dbReference type="SUPFAM" id="SSF82171">
    <property type="entry name" value="DPP6 N-terminal domain-like"/>
    <property type="match status" value="1"/>
</dbReference>
<keyword evidence="1" id="KW-0378">Hydrolase</keyword>